<sequence>MPPSGATALRPWPSRARHSWPPEAVREFEELEQKYCQLLVKVNTLQGEKDQVTDVDISERLSKLQIAIHTWIQTTLPHLRQDGCSVSEACQRAGRGRKAQSRVEHLLFPKSQSKQSGTTREVGGWAKWLNNHGTCAHVILSLAIWKTLEREIFGLFPRSIGSPIELTSDAEAAVDLPIHASKVDGDDGGGVANHKNKIAVSANKRRAERGAISWRVPEIKHRKEKDLRTIISDLTSSLEKWFHLWLGSSASFSRSADHLAGLGGLVLFAAELQQDMASSRFRYEINRPKFDPGDLPKIADNLLHWDLMDVTQWCLLSPHDGIKGLFHCLYPGFIRFSAEKKKPVSVVRPVVLVYDDLNPHKSPTSRSPSRRSSSTRAITVTP</sequence>
<evidence type="ECO:0000313" key="2">
    <source>
        <dbReference type="EMBL" id="KAH0961781.1"/>
    </source>
</evidence>
<dbReference type="RefSeq" id="XP_044719294.1">
    <property type="nucleotide sequence ID" value="XM_044865332.1"/>
</dbReference>
<reference evidence="2" key="1">
    <citation type="submission" date="2021-09" db="EMBL/GenBank/DDBJ databases">
        <title>A high-quality genome of the endoparasitic fungus Hirsutella rhossiliensis with a comparison of Hirsutella genomes reveals transposable elements contributing to genome size variation.</title>
        <authorList>
            <person name="Lin R."/>
            <person name="Jiao Y."/>
            <person name="Sun X."/>
            <person name="Ling J."/>
            <person name="Xie B."/>
            <person name="Cheng X."/>
        </authorList>
    </citation>
    <scope>NUCLEOTIDE SEQUENCE</scope>
    <source>
        <strain evidence="2">HR02</strain>
    </source>
</reference>
<dbReference type="Proteomes" id="UP000824596">
    <property type="component" value="Unassembled WGS sequence"/>
</dbReference>
<dbReference type="OrthoDB" id="4940005at2759"/>
<gene>
    <name evidence="2" type="ORF">HRG_06861</name>
</gene>
<dbReference type="AlphaFoldDB" id="A0A9P8MWZ9"/>
<accession>A0A9P8MWZ9</accession>
<protein>
    <submittedName>
        <fullName evidence="2">Uncharacterized protein</fullName>
    </submittedName>
</protein>
<evidence type="ECO:0000313" key="3">
    <source>
        <dbReference type="Proteomes" id="UP000824596"/>
    </source>
</evidence>
<proteinExistence type="predicted"/>
<dbReference type="EMBL" id="JAIZPD010000007">
    <property type="protein sequence ID" value="KAH0961781.1"/>
    <property type="molecule type" value="Genomic_DNA"/>
</dbReference>
<dbReference type="GeneID" id="68355990"/>
<feature type="region of interest" description="Disordered" evidence="1">
    <location>
        <begin position="360"/>
        <end position="382"/>
    </location>
</feature>
<name>A0A9P8MWZ9_9HYPO</name>
<feature type="compositionally biased region" description="Low complexity" evidence="1">
    <location>
        <begin position="362"/>
        <end position="376"/>
    </location>
</feature>
<comment type="caution">
    <text evidence="2">The sequence shown here is derived from an EMBL/GenBank/DDBJ whole genome shotgun (WGS) entry which is preliminary data.</text>
</comment>
<organism evidence="2 3">
    <name type="scientific">Hirsutella rhossiliensis</name>
    <dbReference type="NCBI Taxonomy" id="111463"/>
    <lineage>
        <taxon>Eukaryota</taxon>
        <taxon>Fungi</taxon>
        <taxon>Dikarya</taxon>
        <taxon>Ascomycota</taxon>
        <taxon>Pezizomycotina</taxon>
        <taxon>Sordariomycetes</taxon>
        <taxon>Hypocreomycetidae</taxon>
        <taxon>Hypocreales</taxon>
        <taxon>Ophiocordycipitaceae</taxon>
        <taxon>Hirsutella</taxon>
    </lineage>
</organism>
<keyword evidence="3" id="KW-1185">Reference proteome</keyword>
<evidence type="ECO:0000256" key="1">
    <source>
        <dbReference type="SAM" id="MobiDB-lite"/>
    </source>
</evidence>